<comment type="caution">
    <text evidence="2">The sequence shown here is derived from an EMBL/GenBank/DDBJ whole genome shotgun (WGS) entry which is preliminary data.</text>
</comment>
<feature type="region of interest" description="Disordered" evidence="1">
    <location>
        <begin position="1"/>
        <end position="63"/>
    </location>
</feature>
<feature type="compositionally biased region" description="Polar residues" evidence="1">
    <location>
        <begin position="32"/>
        <end position="44"/>
    </location>
</feature>
<dbReference type="Proteomes" id="UP001140949">
    <property type="component" value="Unassembled WGS sequence"/>
</dbReference>
<dbReference type="GO" id="GO:0016301">
    <property type="term" value="F:kinase activity"/>
    <property type="evidence" value="ECO:0007669"/>
    <property type="project" value="UniProtKB-KW"/>
</dbReference>
<feature type="region of interest" description="Disordered" evidence="1">
    <location>
        <begin position="78"/>
        <end position="97"/>
    </location>
</feature>
<organism evidence="2 3">
    <name type="scientific">Iris pallida</name>
    <name type="common">Sweet iris</name>
    <dbReference type="NCBI Taxonomy" id="29817"/>
    <lineage>
        <taxon>Eukaryota</taxon>
        <taxon>Viridiplantae</taxon>
        <taxon>Streptophyta</taxon>
        <taxon>Embryophyta</taxon>
        <taxon>Tracheophyta</taxon>
        <taxon>Spermatophyta</taxon>
        <taxon>Magnoliopsida</taxon>
        <taxon>Liliopsida</taxon>
        <taxon>Asparagales</taxon>
        <taxon>Iridaceae</taxon>
        <taxon>Iridoideae</taxon>
        <taxon>Irideae</taxon>
        <taxon>Iris</taxon>
    </lineage>
</organism>
<evidence type="ECO:0000256" key="1">
    <source>
        <dbReference type="SAM" id="MobiDB-lite"/>
    </source>
</evidence>
<evidence type="ECO:0000313" key="3">
    <source>
        <dbReference type="Proteomes" id="UP001140949"/>
    </source>
</evidence>
<evidence type="ECO:0000313" key="2">
    <source>
        <dbReference type="EMBL" id="KAJ6841523.1"/>
    </source>
</evidence>
<name>A0AAX6HL90_IRIPA</name>
<feature type="compositionally biased region" description="Polar residues" evidence="1">
    <location>
        <begin position="1"/>
        <end position="14"/>
    </location>
</feature>
<keyword evidence="2" id="KW-0808">Transferase</keyword>
<dbReference type="AlphaFoldDB" id="A0AAX6HL90"/>
<keyword evidence="2" id="KW-0418">Kinase</keyword>
<keyword evidence="3" id="KW-1185">Reference proteome</keyword>
<gene>
    <name evidence="2" type="ORF">M6B38_306550</name>
</gene>
<accession>A0AAX6HL90</accession>
<feature type="region of interest" description="Disordered" evidence="1">
    <location>
        <begin position="118"/>
        <end position="147"/>
    </location>
</feature>
<sequence>MAEEAGNSTATSSRRGADGEGFTTGVLRKPPSTGSRCSGVARSSTGRRRIPWGRRSSGEAREGFLTEVHTAGAGWLVRKDPQPCSSPAEPDVTGARACGKGGFPTELHQCRELDARLALPSGRRESGARRRLGGGESSPSPEGHRWMGSGLESRISVEVQRSVRHGERLGSGVSGSGRGGWLRPRCWRCSHSAPIRWGRRVWARHHSPPARIWATARDRGNVSDVWPRR</sequence>
<proteinExistence type="predicted"/>
<dbReference type="EMBL" id="JANAVB010008599">
    <property type="protein sequence ID" value="KAJ6841523.1"/>
    <property type="molecule type" value="Genomic_DNA"/>
</dbReference>
<keyword evidence="2" id="KW-0675">Receptor</keyword>
<reference evidence="2" key="2">
    <citation type="submission" date="2023-04" db="EMBL/GenBank/DDBJ databases">
        <authorList>
            <person name="Bruccoleri R.E."/>
            <person name="Oakeley E.J."/>
            <person name="Faust A.-M."/>
            <person name="Dessus-Babus S."/>
            <person name="Altorfer M."/>
            <person name="Burckhardt D."/>
            <person name="Oertli M."/>
            <person name="Naumann U."/>
            <person name="Petersen F."/>
            <person name="Wong J."/>
        </authorList>
    </citation>
    <scope>NUCLEOTIDE SEQUENCE</scope>
    <source>
        <strain evidence="2">GSM-AAB239-AS_SAM_17_03QT</strain>
        <tissue evidence="2">Leaf</tissue>
    </source>
</reference>
<protein>
    <submittedName>
        <fullName evidence="2">Proline-rich receptor-like protein kinase PERK2</fullName>
    </submittedName>
</protein>
<reference evidence="2" key="1">
    <citation type="journal article" date="2023" name="GigaByte">
        <title>Genome assembly of the bearded iris, Iris pallida Lam.</title>
        <authorList>
            <person name="Bruccoleri R.E."/>
            <person name="Oakeley E.J."/>
            <person name="Faust A.M.E."/>
            <person name="Altorfer M."/>
            <person name="Dessus-Babus S."/>
            <person name="Burckhardt D."/>
            <person name="Oertli M."/>
            <person name="Naumann U."/>
            <person name="Petersen F."/>
            <person name="Wong J."/>
        </authorList>
    </citation>
    <scope>NUCLEOTIDE SEQUENCE</scope>
    <source>
        <strain evidence="2">GSM-AAB239-AS_SAM_17_03QT</strain>
    </source>
</reference>